<dbReference type="RefSeq" id="WP_114959818.1">
    <property type="nucleotide sequence ID" value="NZ_MSZW01000014.1"/>
</dbReference>
<dbReference type="CDD" id="cd03801">
    <property type="entry name" value="GT4_PimA-like"/>
    <property type="match status" value="1"/>
</dbReference>
<dbReference type="Proteomes" id="UP000295414">
    <property type="component" value="Unassembled WGS sequence"/>
</dbReference>
<comment type="caution">
    <text evidence="3">The sequence shown here is derived from an EMBL/GenBank/DDBJ whole genome shotgun (WGS) entry which is preliminary data.</text>
</comment>
<dbReference type="PANTHER" id="PTHR45947">
    <property type="entry name" value="SULFOQUINOVOSYL TRANSFERASE SQD2"/>
    <property type="match status" value="1"/>
</dbReference>
<sequence length="392" mass="41994">MGDNASLPRILHITRNLPPLVGGMERLNWHIADELSRQAQVQVIGPRGAAALKPANVELSEVPLRPLPRFLLTSAWRALRLARRQHPQLVLAGSGLTAPAAWLAARACGARAAVYVHGLDVAVRHPVYRMLWHPVLRRMDVVVANSHPTKALVRGIGVSPEKIRVVPPGVSLPEAPQSPEALRAFRERHGLGDARLLLSIGRLTTRKGLREFVRESLPAIISQAPDVLLVVIGDAPTDSLLAGVQSPESIQAEADAAGIGAHLRFLGVITDPQQLACAYEAASVHVFPVREIPGDPEGFGMVAIEAAAHGLPTVAFATGGVVDAVEDGVTGRLVPPGDYDGLRDGALAVLRDGEGAWRMRAQDFARQFVWPRFGSALRACLRVGDANREVGR</sequence>
<evidence type="ECO:0000259" key="2">
    <source>
        <dbReference type="Pfam" id="PF13439"/>
    </source>
</evidence>
<dbReference type="GO" id="GO:0016757">
    <property type="term" value="F:glycosyltransferase activity"/>
    <property type="evidence" value="ECO:0007669"/>
    <property type="project" value="UniProtKB-KW"/>
</dbReference>
<proteinExistence type="predicted"/>
<dbReference type="Pfam" id="PF00534">
    <property type="entry name" value="Glycos_transf_1"/>
    <property type="match status" value="1"/>
</dbReference>
<dbReference type="OrthoDB" id="4611853at2"/>
<evidence type="ECO:0000313" key="4">
    <source>
        <dbReference type="Proteomes" id="UP000295414"/>
    </source>
</evidence>
<dbReference type="EMBL" id="SMAP01000003">
    <property type="protein sequence ID" value="TCT24699.1"/>
    <property type="molecule type" value="Genomic_DNA"/>
</dbReference>
<evidence type="ECO:0000313" key="3">
    <source>
        <dbReference type="EMBL" id="TCT24699.1"/>
    </source>
</evidence>
<dbReference type="AlphaFoldDB" id="A0A4R3NC68"/>
<keyword evidence="4" id="KW-1185">Reference proteome</keyword>
<name>A0A4R3NC68_9GAMM</name>
<dbReference type="Gene3D" id="3.40.50.2000">
    <property type="entry name" value="Glycogen Phosphorylase B"/>
    <property type="match status" value="2"/>
</dbReference>
<protein>
    <submittedName>
        <fullName evidence="3">Phosphatidylinositol alpha-1,6-mannosyltransferase</fullName>
    </submittedName>
</protein>
<dbReference type="InterPro" id="IPR028098">
    <property type="entry name" value="Glyco_trans_4-like_N"/>
</dbReference>
<dbReference type="InterPro" id="IPR050194">
    <property type="entry name" value="Glycosyltransferase_grp1"/>
</dbReference>
<evidence type="ECO:0000259" key="1">
    <source>
        <dbReference type="Pfam" id="PF00534"/>
    </source>
</evidence>
<dbReference type="InterPro" id="IPR001296">
    <property type="entry name" value="Glyco_trans_1"/>
</dbReference>
<accession>A0A4R3NC68</accession>
<feature type="domain" description="Glycosyltransferase subfamily 4-like N-terminal" evidence="2">
    <location>
        <begin position="21"/>
        <end position="171"/>
    </location>
</feature>
<keyword evidence="3" id="KW-0808">Transferase</keyword>
<feature type="domain" description="Glycosyl transferase family 1" evidence="1">
    <location>
        <begin position="186"/>
        <end position="360"/>
    </location>
</feature>
<dbReference type="SUPFAM" id="SSF53756">
    <property type="entry name" value="UDP-Glycosyltransferase/glycogen phosphorylase"/>
    <property type="match status" value="1"/>
</dbReference>
<organism evidence="3 4">
    <name type="scientific">Thermomonas haemolytica</name>
    <dbReference type="NCBI Taxonomy" id="141949"/>
    <lineage>
        <taxon>Bacteria</taxon>
        <taxon>Pseudomonadati</taxon>
        <taxon>Pseudomonadota</taxon>
        <taxon>Gammaproteobacteria</taxon>
        <taxon>Lysobacterales</taxon>
        <taxon>Lysobacteraceae</taxon>
        <taxon>Thermomonas</taxon>
    </lineage>
</organism>
<dbReference type="PANTHER" id="PTHR45947:SF3">
    <property type="entry name" value="SULFOQUINOVOSYL TRANSFERASE SQD2"/>
    <property type="match status" value="1"/>
</dbReference>
<keyword evidence="3" id="KW-0328">Glycosyltransferase</keyword>
<reference evidence="3 4" key="1">
    <citation type="submission" date="2019-03" db="EMBL/GenBank/DDBJ databases">
        <title>Genomic Encyclopedia of Type Strains, Phase IV (KMG-IV): sequencing the most valuable type-strain genomes for metagenomic binning, comparative biology and taxonomic classification.</title>
        <authorList>
            <person name="Goeker M."/>
        </authorList>
    </citation>
    <scope>NUCLEOTIDE SEQUENCE [LARGE SCALE GENOMIC DNA]</scope>
    <source>
        <strain evidence="3 4">DSM 13605</strain>
    </source>
</reference>
<dbReference type="Pfam" id="PF13439">
    <property type="entry name" value="Glyco_transf_4"/>
    <property type="match status" value="1"/>
</dbReference>
<gene>
    <name evidence="3" type="ORF">EDC34_10338</name>
</gene>